<comment type="caution">
    <text evidence="2">The sequence shown here is derived from an EMBL/GenBank/DDBJ whole genome shotgun (WGS) entry which is preliminary data.</text>
</comment>
<reference evidence="2" key="1">
    <citation type="journal article" date="2020" name="G3 (Bethesda)">
        <title>High-Quality Assemblies for Three Invasive Social Wasps from the &lt;i&gt;Vespula&lt;/i&gt; Genus.</title>
        <authorList>
            <person name="Harrop T.W.R."/>
            <person name="Guhlin J."/>
            <person name="McLaughlin G.M."/>
            <person name="Permina E."/>
            <person name="Stockwell P."/>
            <person name="Gilligan J."/>
            <person name="Le Lec M.F."/>
            <person name="Gruber M.A.M."/>
            <person name="Quinn O."/>
            <person name="Lovegrove M."/>
            <person name="Duncan E.J."/>
            <person name="Remnant E.J."/>
            <person name="Van Eeckhoven J."/>
            <person name="Graham B."/>
            <person name="Knapp R.A."/>
            <person name="Langford K.W."/>
            <person name="Kronenberg Z."/>
            <person name="Press M.O."/>
            <person name="Eacker S.M."/>
            <person name="Wilson-Rankin E.E."/>
            <person name="Purcell J."/>
            <person name="Lester P.J."/>
            <person name="Dearden P.K."/>
        </authorList>
    </citation>
    <scope>NUCLEOTIDE SEQUENCE</scope>
    <source>
        <strain evidence="2">Marl-1</strain>
    </source>
</reference>
<dbReference type="Proteomes" id="UP000614350">
    <property type="component" value="Unassembled WGS sequence"/>
</dbReference>
<sequence>MVKEVEKGGEARGVESRRGRDYSLARPNIDRDRDAKVYTKKISSNETRCLELMGLVESVFSDSWDL</sequence>
<protein>
    <submittedName>
        <fullName evidence="2">Uncharacterized protein</fullName>
    </submittedName>
</protein>
<feature type="region of interest" description="Disordered" evidence="1">
    <location>
        <begin position="1"/>
        <end position="27"/>
    </location>
</feature>
<evidence type="ECO:0000313" key="3">
    <source>
        <dbReference type="Proteomes" id="UP000614350"/>
    </source>
</evidence>
<organism evidence="2 3">
    <name type="scientific">Vespula vulgaris</name>
    <name type="common">Yellow jacket</name>
    <name type="synonym">Wasp</name>
    <dbReference type="NCBI Taxonomy" id="7454"/>
    <lineage>
        <taxon>Eukaryota</taxon>
        <taxon>Metazoa</taxon>
        <taxon>Ecdysozoa</taxon>
        <taxon>Arthropoda</taxon>
        <taxon>Hexapoda</taxon>
        <taxon>Insecta</taxon>
        <taxon>Pterygota</taxon>
        <taxon>Neoptera</taxon>
        <taxon>Endopterygota</taxon>
        <taxon>Hymenoptera</taxon>
        <taxon>Apocrita</taxon>
        <taxon>Aculeata</taxon>
        <taxon>Vespoidea</taxon>
        <taxon>Vespidae</taxon>
        <taxon>Vespinae</taxon>
        <taxon>Vespula</taxon>
    </lineage>
</organism>
<evidence type="ECO:0000313" key="2">
    <source>
        <dbReference type="EMBL" id="KAF7384275.1"/>
    </source>
</evidence>
<gene>
    <name evidence="2" type="ORF">HZH66_012525</name>
</gene>
<evidence type="ECO:0000256" key="1">
    <source>
        <dbReference type="SAM" id="MobiDB-lite"/>
    </source>
</evidence>
<accession>A0A834MTU3</accession>
<proteinExistence type="predicted"/>
<dbReference type="EMBL" id="JACSEA010000016">
    <property type="protein sequence ID" value="KAF7384275.1"/>
    <property type="molecule type" value="Genomic_DNA"/>
</dbReference>
<dbReference type="AlphaFoldDB" id="A0A834MTU3"/>
<name>A0A834MTU3_VESVU</name>
<keyword evidence="3" id="KW-1185">Reference proteome</keyword>